<evidence type="ECO:0000313" key="3">
    <source>
        <dbReference type="Proteomes" id="UP000275076"/>
    </source>
</evidence>
<feature type="transmembrane region" description="Helical" evidence="1">
    <location>
        <begin position="40"/>
        <end position="60"/>
    </location>
</feature>
<dbReference type="EMBL" id="RBVX01000036">
    <property type="protein sequence ID" value="RSL30525.1"/>
    <property type="molecule type" value="Genomic_DNA"/>
</dbReference>
<proteinExistence type="predicted"/>
<gene>
    <name evidence="2" type="ORF">D7Z54_25855</name>
</gene>
<evidence type="ECO:0000256" key="1">
    <source>
        <dbReference type="SAM" id="Phobius"/>
    </source>
</evidence>
<accession>A0A3R9QHA2</accession>
<protein>
    <submittedName>
        <fullName evidence="2">Uncharacterized protein</fullName>
    </submittedName>
</protein>
<dbReference type="Proteomes" id="UP000275076">
    <property type="component" value="Unassembled WGS sequence"/>
</dbReference>
<feature type="transmembrane region" description="Helical" evidence="1">
    <location>
        <begin position="7"/>
        <end position="28"/>
    </location>
</feature>
<dbReference type="RefSeq" id="WP_125560537.1">
    <property type="nucleotide sequence ID" value="NZ_RBVX01000036.1"/>
</dbReference>
<sequence>MITNRKTNWIIAFFVSITFFSALYVPLSETSAGGQSRVEFQWSFLPIVALAFLIILSALLTIKRKQWYPYSIPFAIILGGLYYQFFYYFYCRLDRLKGTIGLAIALITGIILTMYYLGSNYVKRN</sequence>
<reference evidence="2 3" key="1">
    <citation type="submission" date="2018-10" db="EMBL/GenBank/DDBJ databases">
        <title>Draft genome sequence of Bacillus salarius IM0101, isolated from a hypersaline soil in Inner Mongolia, China.</title>
        <authorList>
            <person name="Yamprayoonswat W."/>
            <person name="Boonvisut S."/>
            <person name="Jumpathong W."/>
            <person name="Sittihan S."/>
            <person name="Ruangsuj P."/>
            <person name="Wanthongcharoen S."/>
            <person name="Thongpramul N."/>
            <person name="Pimmason S."/>
            <person name="Yu B."/>
            <person name="Yasawong M."/>
        </authorList>
    </citation>
    <scope>NUCLEOTIDE SEQUENCE [LARGE SCALE GENOMIC DNA]</scope>
    <source>
        <strain evidence="2 3">IM0101</strain>
    </source>
</reference>
<organism evidence="2 3">
    <name type="scientific">Salibacterium salarium</name>
    <dbReference type="NCBI Taxonomy" id="284579"/>
    <lineage>
        <taxon>Bacteria</taxon>
        <taxon>Bacillati</taxon>
        <taxon>Bacillota</taxon>
        <taxon>Bacilli</taxon>
        <taxon>Bacillales</taxon>
        <taxon>Bacillaceae</taxon>
    </lineage>
</organism>
<dbReference type="AlphaFoldDB" id="A0A3R9QHA2"/>
<feature type="transmembrane region" description="Helical" evidence="1">
    <location>
        <begin position="67"/>
        <end position="90"/>
    </location>
</feature>
<keyword evidence="3" id="KW-1185">Reference proteome</keyword>
<feature type="transmembrane region" description="Helical" evidence="1">
    <location>
        <begin position="96"/>
        <end position="117"/>
    </location>
</feature>
<keyword evidence="1" id="KW-0812">Transmembrane</keyword>
<comment type="caution">
    <text evidence="2">The sequence shown here is derived from an EMBL/GenBank/DDBJ whole genome shotgun (WGS) entry which is preliminary data.</text>
</comment>
<keyword evidence="1" id="KW-1133">Transmembrane helix</keyword>
<name>A0A3R9QHA2_9BACI</name>
<evidence type="ECO:0000313" key="2">
    <source>
        <dbReference type="EMBL" id="RSL30525.1"/>
    </source>
</evidence>
<keyword evidence="1" id="KW-0472">Membrane</keyword>